<dbReference type="Proteomes" id="UP000282087">
    <property type="component" value="Unassembled WGS sequence"/>
</dbReference>
<reference evidence="1 2" key="1">
    <citation type="submission" date="2018-06" db="EMBL/GenBank/DDBJ databases">
        <title>Comparative genomics of downy mildews reveals potential adaptations to biotrophy.</title>
        <authorList>
            <person name="Fletcher K."/>
            <person name="Klosterman S.J."/>
            <person name="Derevnina L."/>
            <person name="Martin F."/>
            <person name="Koike S."/>
            <person name="Reyes Chin-Wo S."/>
            <person name="Mou B."/>
            <person name="Michelmore R."/>
        </authorList>
    </citation>
    <scope>NUCLEOTIDE SEQUENCE [LARGE SCALE GENOMIC DNA]</scope>
    <source>
        <strain evidence="1 2">R14</strain>
    </source>
</reference>
<protein>
    <submittedName>
        <fullName evidence="1">Uncharacterized protein</fullName>
    </submittedName>
</protein>
<keyword evidence="2" id="KW-1185">Reference proteome</keyword>
<organism evidence="1 2">
    <name type="scientific">Peronospora effusa</name>
    <dbReference type="NCBI Taxonomy" id="542832"/>
    <lineage>
        <taxon>Eukaryota</taxon>
        <taxon>Sar</taxon>
        <taxon>Stramenopiles</taxon>
        <taxon>Oomycota</taxon>
        <taxon>Peronosporomycetes</taxon>
        <taxon>Peronosporales</taxon>
        <taxon>Peronosporaceae</taxon>
        <taxon>Peronospora</taxon>
    </lineage>
</organism>
<proteinExistence type="predicted"/>
<evidence type="ECO:0000313" key="2">
    <source>
        <dbReference type="Proteomes" id="UP000282087"/>
    </source>
</evidence>
<evidence type="ECO:0000313" key="1">
    <source>
        <dbReference type="EMBL" id="RMX68925.1"/>
    </source>
</evidence>
<accession>A0A3M6VPS3</accession>
<comment type="caution">
    <text evidence="1">The sequence shown here is derived from an EMBL/GenBank/DDBJ whole genome shotgun (WGS) entry which is preliminary data.</text>
</comment>
<dbReference type="EMBL" id="QLLG01000047">
    <property type="protein sequence ID" value="RMX68925.1"/>
    <property type="molecule type" value="Genomic_DNA"/>
</dbReference>
<gene>
    <name evidence="1" type="ORF">DD238_002807</name>
</gene>
<sequence>MERVTSFLDYEVKKLRRVTHEMVLLRESYMQANPKREKACSRELHNEVAAGLDPAVEYVDGSARDGDMANINTIEQEKQSRCLVNSPAEAEVLEKR</sequence>
<dbReference type="AlphaFoldDB" id="A0A3M6VPS3"/>
<name>A0A3M6VPS3_9STRA</name>